<organism evidence="1 2">
    <name type="scientific">Trifolium medium</name>
    <dbReference type="NCBI Taxonomy" id="97028"/>
    <lineage>
        <taxon>Eukaryota</taxon>
        <taxon>Viridiplantae</taxon>
        <taxon>Streptophyta</taxon>
        <taxon>Embryophyta</taxon>
        <taxon>Tracheophyta</taxon>
        <taxon>Spermatophyta</taxon>
        <taxon>Magnoliopsida</taxon>
        <taxon>eudicotyledons</taxon>
        <taxon>Gunneridae</taxon>
        <taxon>Pentapetalae</taxon>
        <taxon>rosids</taxon>
        <taxon>fabids</taxon>
        <taxon>Fabales</taxon>
        <taxon>Fabaceae</taxon>
        <taxon>Papilionoideae</taxon>
        <taxon>50 kb inversion clade</taxon>
        <taxon>NPAAA clade</taxon>
        <taxon>Hologalegina</taxon>
        <taxon>IRL clade</taxon>
        <taxon>Trifolieae</taxon>
        <taxon>Trifolium</taxon>
    </lineage>
</organism>
<dbReference type="AlphaFoldDB" id="A0A392SA75"/>
<proteinExistence type="predicted"/>
<reference evidence="1 2" key="1">
    <citation type="journal article" date="2018" name="Front. Plant Sci.">
        <title>Red Clover (Trifolium pratense) and Zigzag Clover (T. medium) - A Picture of Genomic Similarities and Differences.</title>
        <authorList>
            <person name="Dluhosova J."/>
            <person name="Istvanek J."/>
            <person name="Nedelnik J."/>
            <person name="Repkova J."/>
        </authorList>
    </citation>
    <scope>NUCLEOTIDE SEQUENCE [LARGE SCALE GENOMIC DNA]</scope>
    <source>
        <strain evidence="2">cv. 10/8</strain>
        <tissue evidence="1">Leaf</tissue>
    </source>
</reference>
<evidence type="ECO:0000313" key="1">
    <source>
        <dbReference type="EMBL" id="MCI45372.1"/>
    </source>
</evidence>
<comment type="caution">
    <text evidence="1">The sequence shown here is derived from an EMBL/GenBank/DDBJ whole genome shotgun (WGS) entry which is preliminary data.</text>
</comment>
<keyword evidence="2" id="KW-1185">Reference proteome</keyword>
<accession>A0A392SA75</accession>
<name>A0A392SA75_9FABA</name>
<dbReference type="Proteomes" id="UP000265520">
    <property type="component" value="Unassembled WGS sequence"/>
</dbReference>
<feature type="non-terminal residue" evidence="1">
    <location>
        <position position="42"/>
    </location>
</feature>
<sequence length="42" mass="4867">MKSIERFNGQTITIESDAQMVIQALQSKRYPRAIWGKIAMRV</sequence>
<dbReference type="EMBL" id="LXQA010343387">
    <property type="protein sequence ID" value="MCI45372.1"/>
    <property type="molecule type" value="Genomic_DNA"/>
</dbReference>
<protein>
    <submittedName>
        <fullName evidence="1">Uncharacterized protein</fullName>
    </submittedName>
</protein>
<evidence type="ECO:0000313" key="2">
    <source>
        <dbReference type="Proteomes" id="UP000265520"/>
    </source>
</evidence>